<feature type="coiled-coil region" evidence="1">
    <location>
        <begin position="167"/>
        <end position="198"/>
    </location>
</feature>
<dbReference type="PANTHER" id="PTHR46289">
    <property type="entry name" value="52 KDA REPRESSOR OF THE INHIBITOR OF THE PROTEIN KINASE-LIKE PROTEIN-RELATED"/>
    <property type="match status" value="1"/>
</dbReference>
<dbReference type="Proteomes" id="UP001652700">
    <property type="component" value="Unplaced"/>
</dbReference>
<organism evidence="2 3">
    <name type="scientific">Diabrotica virgifera virgifera</name>
    <name type="common">western corn rootworm</name>
    <dbReference type="NCBI Taxonomy" id="50390"/>
    <lineage>
        <taxon>Eukaryota</taxon>
        <taxon>Metazoa</taxon>
        <taxon>Ecdysozoa</taxon>
        <taxon>Arthropoda</taxon>
        <taxon>Hexapoda</taxon>
        <taxon>Insecta</taxon>
        <taxon>Pterygota</taxon>
        <taxon>Neoptera</taxon>
        <taxon>Endopterygota</taxon>
        <taxon>Coleoptera</taxon>
        <taxon>Polyphaga</taxon>
        <taxon>Cucujiformia</taxon>
        <taxon>Chrysomeloidea</taxon>
        <taxon>Chrysomelidae</taxon>
        <taxon>Galerucinae</taxon>
        <taxon>Diabroticina</taxon>
        <taxon>Diabroticites</taxon>
        <taxon>Diabrotica</taxon>
    </lineage>
</organism>
<dbReference type="InterPro" id="IPR052958">
    <property type="entry name" value="IFN-induced_PKR_regulator"/>
</dbReference>
<proteinExistence type="predicted"/>
<dbReference type="RefSeq" id="XP_050511230.1">
    <property type="nucleotide sequence ID" value="XM_050655273.1"/>
</dbReference>
<reference evidence="2" key="1">
    <citation type="submission" date="2025-05" db="UniProtKB">
        <authorList>
            <consortium name="EnsemblMetazoa"/>
        </authorList>
    </citation>
    <scope>IDENTIFICATION</scope>
</reference>
<sequence>MSGGLNGVQKIIKATYPLANYVHCYAHQMNLIMTSACSINKQARIFFSNLSGLCSFFSTSPQRTKILDELVNRRLPKSSQTRWNFQSRSVHTVHENRKDFIAVMDIIQSTSRDLSSINQANGYKLKLQDKDFVFWLFIFNKIMPHVEIIFHQLQKVCTDSVKVKKDLENFEAAIQGIREQMDVIIDNIQEEINTSQRQTDNDEPIKKGAN</sequence>
<protein>
    <recommendedName>
        <fullName evidence="4">Zinc finger MYM-type protein 1-like</fullName>
    </recommendedName>
</protein>
<evidence type="ECO:0000256" key="1">
    <source>
        <dbReference type="SAM" id="Coils"/>
    </source>
</evidence>
<dbReference type="PANTHER" id="PTHR46289:SF17">
    <property type="entry name" value="HAT C-TERMINAL DIMERISATION DOMAIN-CONTAINING PROTEIN"/>
    <property type="match status" value="1"/>
</dbReference>
<accession>A0ABM5KM05</accession>
<dbReference type="SUPFAM" id="SSF53098">
    <property type="entry name" value="Ribonuclease H-like"/>
    <property type="match status" value="1"/>
</dbReference>
<keyword evidence="1" id="KW-0175">Coiled coil</keyword>
<dbReference type="InterPro" id="IPR012337">
    <property type="entry name" value="RNaseH-like_sf"/>
</dbReference>
<dbReference type="EnsemblMetazoa" id="XM_050655273.1">
    <property type="protein sequence ID" value="XP_050511230.1"/>
    <property type="gene ID" value="LOC114344468"/>
</dbReference>
<name>A0ABM5KM05_DIAVI</name>
<dbReference type="GeneID" id="114344468"/>
<evidence type="ECO:0008006" key="4">
    <source>
        <dbReference type="Google" id="ProtNLM"/>
    </source>
</evidence>
<evidence type="ECO:0000313" key="3">
    <source>
        <dbReference type="Proteomes" id="UP001652700"/>
    </source>
</evidence>
<evidence type="ECO:0000313" key="2">
    <source>
        <dbReference type="EnsemblMetazoa" id="XP_050511230.1"/>
    </source>
</evidence>
<keyword evidence="3" id="KW-1185">Reference proteome</keyword>